<evidence type="ECO:0000256" key="2">
    <source>
        <dbReference type="ARBA" id="ARBA00009969"/>
    </source>
</evidence>
<keyword evidence="5" id="KW-0813">Transport</keyword>
<dbReference type="GO" id="GO:0005886">
    <property type="term" value="C:plasma membrane"/>
    <property type="evidence" value="ECO:0007669"/>
    <property type="project" value="UniProtKB-SubCell"/>
</dbReference>
<dbReference type="PANTHER" id="PTHR31465">
    <property type="entry name" value="PROTEIN RTA1-RELATED"/>
    <property type="match status" value="1"/>
</dbReference>
<keyword evidence="6 9" id="KW-0472">Membrane</keyword>
<dbReference type="AlphaFoldDB" id="A0A8H7GVW5"/>
<evidence type="ECO:0000256" key="8">
    <source>
        <dbReference type="ARBA" id="ARBA00041117"/>
    </source>
</evidence>
<comment type="similarity">
    <text evidence="2">Belongs to the lipid-translocating exporter (LTE) (TC 9.A.26.1) family.</text>
</comment>
<feature type="transmembrane region" description="Helical" evidence="9">
    <location>
        <begin position="74"/>
        <end position="98"/>
    </location>
</feature>
<keyword evidence="5" id="KW-0445">Lipid transport</keyword>
<evidence type="ECO:0000256" key="7">
    <source>
        <dbReference type="ARBA" id="ARBA00037472"/>
    </source>
</evidence>
<feature type="transmembrane region" description="Helical" evidence="9">
    <location>
        <begin position="236"/>
        <end position="254"/>
    </location>
</feature>
<feature type="transmembrane region" description="Helical" evidence="9">
    <location>
        <begin position="274"/>
        <end position="294"/>
    </location>
</feature>
<evidence type="ECO:0000256" key="1">
    <source>
        <dbReference type="ARBA" id="ARBA00004651"/>
    </source>
</evidence>
<keyword evidence="4 9" id="KW-1133">Transmembrane helix</keyword>
<evidence type="ECO:0000313" key="11">
    <source>
        <dbReference type="Proteomes" id="UP000649328"/>
    </source>
</evidence>
<dbReference type="EMBL" id="JACBPP010000003">
    <property type="protein sequence ID" value="KAF8003306.1"/>
    <property type="molecule type" value="Genomic_DNA"/>
</dbReference>
<dbReference type="Proteomes" id="UP000649328">
    <property type="component" value="Unassembled WGS sequence"/>
</dbReference>
<dbReference type="OrthoDB" id="3358017at2759"/>
<dbReference type="GO" id="GO:0000324">
    <property type="term" value="C:fungal-type vacuole"/>
    <property type="evidence" value="ECO:0007669"/>
    <property type="project" value="TreeGrafter"/>
</dbReference>
<proteinExistence type="inferred from homology"/>
<dbReference type="GO" id="GO:0006869">
    <property type="term" value="P:lipid transport"/>
    <property type="evidence" value="ECO:0007669"/>
    <property type="project" value="UniProtKB-KW"/>
</dbReference>
<feature type="transmembrane region" description="Helical" evidence="9">
    <location>
        <begin position="45"/>
        <end position="68"/>
    </location>
</feature>
<evidence type="ECO:0000256" key="5">
    <source>
        <dbReference type="ARBA" id="ARBA00023055"/>
    </source>
</evidence>
<keyword evidence="3 9" id="KW-0812">Transmembrane</keyword>
<evidence type="ECO:0000256" key="4">
    <source>
        <dbReference type="ARBA" id="ARBA00022989"/>
    </source>
</evidence>
<feature type="transmembrane region" description="Helical" evidence="9">
    <location>
        <begin position="20"/>
        <end position="38"/>
    </location>
</feature>
<gene>
    <name evidence="10" type="ORF">HF325_002551</name>
</gene>
<dbReference type="InterPro" id="IPR007568">
    <property type="entry name" value="RTA1"/>
</dbReference>
<evidence type="ECO:0000256" key="3">
    <source>
        <dbReference type="ARBA" id="ARBA00022692"/>
    </source>
</evidence>
<feature type="transmembrane region" description="Helical" evidence="9">
    <location>
        <begin position="119"/>
        <end position="140"/>
    </location>
</feature>
<evidence type="ECO:0000256" key="6">
    <source>
        <dbReference type="ARBA" id="ARBA00023136"/>
    </source>
</evidence>
<organism evidence="10 11">
    <name type="scientific">Metschnikowia pulcherrima</name>
    <dbReference type="NCBI Taxonomy" id="27326"/>
    <lineage>
        <taxon>Eukaryota</taxon>
        <taxon>Fungi</taxon>
        <taxon>Dikarya</taxon>
        <taxon>Ascomycota</taxon>
        <taxon>Saccharomycotina</taxon>
        <taxon>Pichiomycetes</taxon>
        <taxon>Metschnikowiaceae</taxon>
        <taxon>Metschnikowia</taxon>
    </lineage>
</organism>
<feature type="transmembrane region" description="Helical" evidence="9">
    <location>
        <begin position="152"/>
        <end position="177"/>
    </location>
</feature>
<dbReference type="PANTHER" id="PTHR31465:SF9">
    <property type="entry name" value="SPHINGOID LONG-CHAIN BASE TRANSPORTER RSB1"/>
    <property type="match status" value="1"/>
</dbReference>
<reference evidence="10" key="1">
    <citation type="submission" date="2020-10" db="EMBL/GenBank/DDBJ databases">
        <title>The Whole-Genome Sequence of Metschnikowia persimmonesis, a Novel Endophytic Yeast Species Isolated from Medicinal Plant Diospyros kaki Thumb.</title>
        <authorList>
            <person name="Rahmat E."/>
            <person name="Kang Y."/>
        </authorList>
    </citation>
    <scope>NUCLEOTIDE SEQUENCE</scope>
    <source>
        <strain evidence="10">KIOM G15050</strain>
    </source>
</reference>
<name>A0A8H7GVW5_9ASCO</name>
<protein>
    <recommendedName>
        <fullName evidence="8">Sphingoid long-chain base transporter RSB1</fullName>
    </recommendedName>
</protein>
<keyword evidence="11" id="KW-1185">Reference proteome</keyword>
<accession>A0A8H7GVW5</accession>
<dbReference type="Pfam" id="PF04479">
    <property type="entry name" value="RTA1"/>
    <property type="match status" value="1"/>
</dbReference>
<comment type="caution">
    <text evidence="10">The sequence shown here is derived from an EMBL/GenBank/DDBJ whole genome shotgun (WGS) entry which is preliminary data.</text>
</comment>
<evidence type="ECO:0000313" key="10">
    <source>
        <dbReference type="EMBL" id="KAF8003306.1"/>
    </source>
</evidence>
<evidence type="ECO:0000256" key="9">
    <source>
        <dbReference type="SAM" id="Phobius"/>
    </source>
</evidence>
<comment type="function">
    <text evidence="7">Catalyzes the ATP-dependent translocation of sphingoid long-chain bases (LCBs) from the cytoplasmic site toward the extracytoplasmic side of the membrane (flip-flop). Involved in the establishment of the functional lipid asymmetry of the plasma membrane. Regulates intracellular levels of LCBs, sphingolipid precursors that are growth inhibitory at increased levels.</text>
</comment>
<sequence>MVKRDEYALYKYDLSRPGNVIFLATFLVIASFNIFMAFRSKQTWYNVSFCVGYGLEVIGYLGRVLGFINNESTGYYVMQSLCLTVAPAFIMAGIYFLFAQNVAVHGRQYSLLKPMWYSYFFITIDVVSIFVQGGGGGLVSAGDGTMQNLGNIIMFIGILVQIIAITIFLFFWFIFLGRTFFHDRESVPEYCSYRKKSVLNYIKLLLNVPLARAYKIEYLDRFYNPKYQSIRLRNLYSYYPLAVSVAVVLIYIRCLFRVVELKMGFDGYLMQHEVYLFVLDSLMIAITGLVFIPFHPVFVFGRDNVLTKKDIKSCGYSAPQEFVFQETSADREKGYALAAERHAEVLWRTLL</sequence>
<comment type="subcellular location">
    <subcellularLocation>
        <location evidence="1">Cell membrane</location>
        <topology evidence="1">Multi-pass membrane protein</topology>
    </subcellularLocation>
</comment>